<dbReference type="PROSITE" id="PS00518">
    <property type="entry name" value="ZF_RING_1"/>
    <property type="match status" value="1"/>
</dbReference>
<evidence type="ECO:0000256" key="6">
    <source>
        <dbReference type="ARBA" id="ARBA00022723"/>
    </source>
</evidence>
<dbReference type="SUPFAM" id="SSF50685">
    <property type="entry name" value="Barwin-like endoglucanases"/>
    <property type="match status" value="1"/>
</dbReference>
<keyword evidence="9" id="KW-0862">Zinc</keyword>
<evidence type="ECO:0000256" key="3">
    <source>
        <dbReference type="ARBA" id="ARBA00005392"/>
    </source>
</evidence>
<dbReference type="SUPFAM" id="SSF49590">
    <property type="entry name" value="PHL pollen allergen"/>
    <property type="match status" value="1"/>
</dbReference>
<dbReference type="InterPro" id="IPR007117">
    <property type="entry name" value="Expansin_CBD"/>
</dbReference>
<dbReference type="Pfam" id="PF01357">
    <property type="entry name" value="Expansin_C"/>
    <property type="match status" value="1"/>
</dbReference>
<evidence type="ECO:0000256" key="11">
    <source>
        <dbReference type="ARBA" id="ARBA00023316"/>
    </source>
</evidence>
<feature type="domain" description="Expansin-like CBD" evidence="15">
    <location>
        <begin position="381"/>
        <end position="461"/>
    </location>
</feature>
<evidence type="ECO:0000259" key="13">
    <source>
        <dbReference type="PROSITE" id="PS50089"/>
    </source>
</evidence>
<dbReference type="OrthoDB" id="6270329at2759"/>
<evidence type="ECO:0000256" key="9">
    <source>
        <dbReference type="ARBA" id="ARBA00022833"/>
    </source>
</evidence>
<evidence type="ECO:0000256" key="8">
    <source>
        <dbReference type="ARBA" id="ARBA00022771"/>
    </source>
</evidence>
<dbReference type="GO" id="GO:0009653">
    <property type="term" value="P:anatomical structure morphogenesis"/>
    <property type="evidence" value="ECO:0007669"/>
    <property type="project" value="UniProtKB-ARBA"/>
</dbReference>
<dbReference type="GO" id="GO:0009664">
    <property type="term" value="P:plant-type cell wall organization"/>
    <property type="evidence" value="ECO:0007669"/>
    <property type="project" value="InterPro"/>
</dbReference>
<dbReference type="PROSITE" id="PS50089">
    <property type="entry name" value="ZF_RING_2"/>
    <property type="match status" value="1"/>
</dbReference>
<sequence length="466" mass="51485">MAYEQNFQNPMAQFESVGDISMKQKWESISASANMNGCFDCNICFDSAHEPVVTFCGHLYCWPCIYKWLHVQTSSSESNEPPKCPVCKANISQSSLVPLYGRGPSEASSESDTKGAHRDAVIPHRPPALGVHTTSVTSHSNQPFSSHPFQSPLQPFHHQQMSPHLYGTFPSMASPNFGGTAMIGIFPIVGMFGEMVFTRMFGSSDTRFFADMYSNAYPSMGNGSPRMRRQEMQGIHGQANGWLNGHATFYGDNQNPATLGGACGYDNTFHAGFGTNTAAVSGALFRGGEACGACYQVRCAYTLDPKWCLPRGVVTITATNFCPPNNNGGWCDPPRQHFDMSMPAFLRIARQGDEGIVPILYRRVQCRRRGGVRFTLKGQSNFNMVMISNVGGSGDIRAAWIKGSRTRTWVPMHRNWGANWQSSMDLRTQTLSFKLILVDGKTLELFNVVPSSWKFGQTFASQNQFT</sequence>
<comment type="subcellular location">
    <subcellularLocation>
        <location evidence="1">Membrane</location>
        <topology evidence="1">Peripheral membrane protein</topology>
    </subcellularLocation>
    <subcellularLocation>
        <location evidence="2">Secreted</location>
        <location evidence="2">Cell wall</location>
    </subcellularLocation>
</comment>
<dbReference type="Pfam" id="PF03330">
    <property type="entry name" value="DPBB_1"/>
    <property type="match status" value="1"/>
</dbReference>
<evidence type="ECO:0000256" key="2">
    <source>
        <dbReference type="ARBA" id="ARBA00004191"/>
    </source>
</evidence>
<evidence type="ECO:0000256" key="12">
    <source>
        <dbReference type="PROSITE-ProRule" id="PRU00175"/>
    </source>
</evidence>
<keyword evidence="4" id="KW-0134">Cell wall</keyword>
<dbReference type="PRINTS" id="PR01225">
    <property type="entry name" value="EXPANSNFAMLY"/>
</dbReference>
<dbReference type="Gene3D" id="2.60.40.760">
    <property type="entry name" value="Expansin, cellulose-binding-like domain"/>
    <property type="match status" value="1"/>
</dbReference>
<dbReference type="InterPro" id="IPR002963">
    <property type="entry name" value="Expansin"/>
</dbReference>
<accession>A0A7J0G4K6</accession>
<evidence type="ECO:0000256" key="7">
    <source>
        <dbReference type="ARBA" id="ARBA00022729"/>
    </source>
</evidence>
<dbReference type="Proteomes" id="UP000585474">
    <property type="component" value="Unassembled WGS sequence"/>
</dbReference>
<gene>
    <name evidence="16" type="ORF">Acr_17g0013030</name>
</gene>
<evidence type="ECO:0000313" key="17">
    <source>
        <dbReference type="Proteomes" id="UP000585474"/>
    </source>
</evidence>
<dbReference type="Pfam" id="PF13445">
    <property type="entry name" value="zf-RING_UBOX"/>
    <property type="match status" value="1"/>
</dbReference>
<keyword evidence="10" id="KW-0472">Membrane</keyword>
<comment type="caution">
    <text evidence="16">The sequence shown here is derived from an EMBL/GenBank/DDBJ whole genome shotgun (WGS) entry which is preliminary data.</text>
</comment>
<dbReference type="InterPro" id="IPR009009">
    <property type="entry name" value="RlpA-like_DPBB"/>
</dbReference>
<dbReference type="InterPro" id="IPR027370">
    <property type="entry name" value="Znf-RING_euk"/>
</dbReference>
<dbReference type="Gene3D" id="2.40.40.10">
    <property type="entry name" value="RlpA-like domain"/>
    <property type="match status" value="1"/>
</dbReference>
<dbReference type="Gene3D" id="3.30.40.10">
    <property type="entry name" value="Zinc/RING finger domain, C3HC4 (zinc finger)"/>
    <property type="match status" value="1"/>
</dbReference>
<dbReference type="GO" id="GO:0005576">
    <property type="term" value="C:extracellular region"/>
    <property type="evidence" value="ECO:0007669"/>
    <property type="project" value="InterPro"/>
</dbReference>
<dbReference type="CDD" id="cd16745">
    <property type="entry name" value="RING-HC_AtRMA-like"/>
    <property type="match status" value="1"/>
</dbReference>
<name>A0A7J0G4K6_9ERIC</name>
<evidence type="ECO:0000313" key="16">
    <source>
        <dbReference type="EMBL" id="GFZ05731.1"/>
    </source>
</evidence>
<dbReference type="GO" id="GO:0016020">
    <property type="term" value="C:membrane"/>
    <property type="evidence" value="ECO:0007669"/>
    <property type="project" value="UniProtKB-SubCell"/>
</dbReference>
<dbReference type="SMART" id="SM00837">
    <property type="entry name" value="DPBB_1"/>
    <property type="match status" value="1"/>
</dbReference>
<dbReference type="PANTHER" id="PTHR31867">
    <property type="entry name" value="EXPANSIN-A15"/>
    <property type="match status" value="1"/>
</dbReference>
<keyword evidence="17" id="KW-1185">Reference proteome</keyword>
<dbReference type="InterPro" id="IPR036749">
    <property type="entry name" value="Expansin_CBD_sf"/>
</dbReference>
<dbReference type="InterPro" id="IPR036908">
    <property type="entry name" value="RlpA-like_sf"/>
</dbReference>
<evidence type="ECO:0000256" key="4">
    <source>
        <dbReference type="ARBA" id="ARBA00022512"/>
    </source>
</evidence>
<dbReference type="SMART" id="SM00184">
    <property type="entry name" value="RING"/>
    <property type="match status" value="1"/>
</dbReference>
<protein>
    <submittedName>
        <fullName evidence="16">Expansin 12</fullName>
    </submittedName>
</protein>
<dbReference type="CDD" id="cd22274">
    <property type="entry name" value="DPBB_EXPA_N"/>
    <property type="match status" value="1"/>
</dbReference>
<evidence type="ECO:0000259" key="15">
    <source>
        <dbReference type="PROSITE" id="PS50843"/>
    </source>
</evidence>
<dbReference type="InterPro" id="IPR013083">
    <property type="entry name" value="Znf_RING/FYVE/PHD"/>
</dbReference>
<proteinExistence type="inferred from homology"/>
<dbReference type="InterPro" id="IPR007112">
    <property type="entry name" value="Expansin/allergen_DPBB_dom"/>
</dbReference>
<keyword evidence="7" id="KW-0732">Signal</keyword>
<dbReference type="InterPro" id="IPR007118">
    <property type="entry name" value="Expan_Lol_pI"/>
</dbReference>
<feature type="domain" description="RING-type" evidence="13">
    <location>
        <begin position="41"/>
        <end position="88"/>
    </location>
</feature>
<dbReference type="PRINTS" id="PR01226">
    <property type="entry name" value="EXPANSIN"/>
</dbReference>
<evidence type="ECO:0000259" key="14">
    <source>
        <dbReference type="PROSITE" id="PS50842"/>
    </source>
</evidence>
<dbReference type="InterPro" id="IPR017907">
    <property type="entry name" value="Znf_RING_CS"/>
</dbReference>
<keyword evidence="11" id="KW-0961">Cell wall biogenesis/degradation</keyword>
<reference evidence="16 17" key="1">
    <citation type="submission" date="2019-07" db="EMBL/GenBank/DDBJ databases">
        <title>De Novo Assembly of kiwifruit Actinidia rufa.</title>
        <authorList>
            <person name="Sugita-Konishi S."/>
            <person name="Sato K."/>
            <person name="Mori E."/>
            <person name="Abe Y."/>
            <person name="Kisaki G."/>
            <person name="Hamano K."/>
            <person name="Suezawa K."/>
            <person name="Otani M."/>
            <person name="Fukuda T."/>
            <person name="Manabe T."/>
            <person name="Gomi K."/>
            <person name="Tabuchi M."/>
            <person name="Akimitsu K."/>
            <person name="Kataoka I."/>
        </authorList>
    </citation>
    <scope>NUCLEOTIDE SEQUENCE [LARGE SCALE GENOMIC DNA]</scope>
    <source>
        <strain evidence="17">cv. Fuchu</strain>
    </source>
</reference>
<keyword evidence="6" id="KW-0479">Metal-binding</keyword>
<dbReference type="SUPFAM" id="SSF57850">
    <property type="entry name" value="RING/U-box"/>
    <property type="match status" value="1"/>
</dbReference>
<dbReference type="AlphaFoldDB" id="A0A7J0G4K6"/>
<dbReference type="PROSITE" id="PS50842">
    <property type="entry name" value="EXPANSIN_EG45"/>
    <property type="match status" value="1"/>
</dbReference>
<organism evidence="16 17">
    <name type="scientific">Actinidia rufa</name>
    <dbReference type="NCBI Taxonomy" id="165716"/>
    <lineage>
        <taxon>Eukaryota</taxon>
        <taxon>Viridiplantae</taxon>
        <taxon>Streptophyta</taxon>
        <taxon>Embryophyta</taxon>
        <taxon>Tracheophyta</taxon>
        <taxon>Spermatophyta</taxon>
        <taxon>Magnoliopsida</taxon>
        <taxon>eudicotyledons</taxon>
        <taxon>Gunneridae</taxon>
        <taxon>Pentapetalae</taxon>
        <taxon>asterids</taxon>
        <taxon>Ericales</taxon>
        <taxon>Actinidiaceae</taxon>
        <taxon>Actinidia</taxon>
    </lineage>
</organism>
<keyword evidence="5" id="KW-0964">Secreted</keyword>
<keyword evidence="8 12" id="KW-0863">Zinc-finger</keyword>
<dbReference type="GO" id="GO:0008270">
    <property type="term" value="F:zinc ion binding"/>
    <property type="evidence" value="ECO:0007669"/>
    <property type="project" value="UniProtKB-KW"/>
</dbReference>
<dbReference type="PROSITE" id="PS50843">
    <property type="entry name" value="EXPANSIN_CBD"/>
    <property type="match status" value="1"/>
</dbReference>
<evidence type="ECO:0000256" key="10">
    <source>
        <dbReference type="ARBA" id="ARBA00023136"/>
    </source>
</evidence>
<dbReference type="EMBL" id="BJWL01000017">
    <property type="protein sequence ID" value="GFZ05731.1"/>
    <property type="molecule type" value="Genomic_DNA"/>
</dbReference>
<comment type="similarity">
    <text evidence="3">Belongs to the expansin family. Expansin A subfamily.</text>
</comment>
<evidence type="ECO:0000256" key="5">
    <source>
        <dbReference type="ARBA" id="ARBA00022525"/>
    </source>
</evidence>
<feature type="domain" description="Expansin-like EG45" evidence="14">
    <location>
        <begin position="260"/>
        <end position="371"/>
    </location>
</feature>
<dbReference type="InterPro" id="IPR001841">
    <property type="entry name" value="Znf_RING"/>
</dbReference>
<evidence type="ECO:0000256" key="1">
    <source>
        <dbReference type="ARBA" id="ARBA00004170"/>
    </source>
</evidence>